<dbReference type="Pfam" id="PF24125">
    <property type="entry name" value="Cds6_C"/>
    <property type="match status" value="1"/>
</dbReference>
<organism evidence="7 8">
    <name type="scientific">Uliginosibacterium paludis</name>
    <dbReference type="NCBI Taxonomy" id="1615952"/>
    <lineage>
        <taxon>Bacteria</taxon>
        <taxon>Pseudomonadati</taxon>
        <taxon>Pseudomonadota</taxon>
        <taxon>Betaproteobacteria</taxon>
        <taxon>Rhodocyclales</taxon>
        <taxon>Zoogloeaceae</taxon>
        <taxon>Uliginosibacterium</taxon>
    </lineage>
</organism>
<comment type="caution">
    <text evidence="7">The sequence shown here is derived from an EMBL/GenBank/DDBJ whole genome shotgun (WGS) entry which is preliminary data.</text>
</comment>
<dbReference type="Pfam" id="PF13432">
    <property type="entry name" value="TPR_16"/>
    <property type="match status" value="2"/>
</dbReference>
<dbReference type="SMART" id="SM00028">
    <property type="entry name" value="TPR"/>
    <property type="match status" value="4"/>
</dbReference>
<keyword evidence="1" id="KW-0677">Repeat</keyword>
<evidence type="ECO:0000256" key="2">
    <source>
        <dbReference type="ARBA" id="ARBA00022803"/>
    </source>
</evidence>
<gene>
    <name evidence="7" type="ORF">ABVT11_01550</name>
</gene>
<keyword evidence="2 3" id="KW-0802">TPR repeat</keyword>
<sequence length="370" mass="39249">MNSCRTRICVAALLALSSIVLPAASHAQTALSDAQTLLAQGQRTQALEKVERAIAANPKDRQARFLKGVILAELNKLDDAAAVFLKLTEEAPELPEPYNNLAVIYAQQQQFDKAKAALEMAIRTHPSYAVAHENLGDLYARMARQAYDRALQIDSKNTNAQAKLNLLRELNTAAARPAAVKPVTVATTAPVSSQGSVEVRPVTATQAPAASSSSVASSSAAAARSSSSPAVVAAASAASASSAESSRGKPAKEPAAPDGRKAVVTAVNAWADAWSAKNVKAYLGFYARDFAVPGKKGRSAWEKERTERIEKPGAIKVSLSEIDVRVNGDKATVRFKQNYQSAGFNSASGKTLELALQNGRWLITQERIGR</sequence>
<dbReference type="PANTHER" id="PTHR44943:SF8">
    <property type="entry name" value="TPR REPEAT-CONTAINING PROTEIN MJ0263"/>
    <property type="match status" value="1"/>
</dbReference>
<reference evidence="7 8" key="1">
    <citation type="submission" date="2024-07" db="EMBL/GenBank/DDBJ databases">
        <title>Uliginosibacterium paludis KCTC:42655.</title>
        <authorList>
            <person name="Kim M.K."/>
        </authorList>
    </citation>
    <scope>NUCLEOTIDE SEQUENCE [LARGE SCALE GENOMIC DNA]</scope>
    <source>
        <strain evidence="7 8">KCTC 42655</strain>
    </source>
</reference>
<feature type="repeat" description="TPR" evidence="3">
    <location>
        <begin position="95"/>
        <end position="128"/>
    </location>
</feature>
<keyword evidence="8" id="KW-1185">Reference proteome</keyword>
<protein>
    <submittedName>
        <fullName evidence="7">Tetratricopeptide repeat protein</fullName>
    </submittedName>
</protein>
<keyword evidence="5" id="KW-0732">Signal</keyword>
<feature type="repeat" description="TPR" evidence="3">
    <location>
        <begin position="27"/>
        <end position="60"/>
    </location>
</feature>
<name>A0ABV2CKQ9_9RHOO</name>
<evidence type="ECO:0000313" key="8">
    <source>
        <dbReference type="Proteomes" id="UP001548590"/>
    </source>
</evidence>
<dbReference type="Gene3D" id="3.10.450.50">
    <property type="match status" value="1"/>
</dbReference>
<dbReference type="SUPFAM" id="SSF54427">
    <property type="entry name" value="NTF2-like"/>
    <property type="match status" value="1"/>
</dbReference>
<proteinExistence type="predicted"/>
<feature type="region of interest" description="Disordered" evidence="4">
    <location>
        <begin position="239"/>
        <end position="260"/>
    </location>
</feature>
<evidence type="ECO:0000313" key="7">
    <source>
        <dbReference type="EMBL" id="MET1488495.1"/>
    </source>
</evidence>
<evidence type="ECO:0000256" key="3">
    <source>
        <dbReference type="PROSITE-ProRule" id="PRU00339"/>
    </source>
</evidence>
<dbReference type="Gene3D" id="1.25.40.10">
    <property type="entry name" value="Tetratricopeptide repeat domain"/>
    <property type="match status" value="1"/>
</dbReference>
<dbReference type="Proteomes" id="UP001548590">
    <property type="component" value="Unassembled WGS sequence"/>
</dbReference>
<feature type="signal peptide" evidence="5">
    <location>
        <begin position="1"/>
        <end position="27"/>
    </location>
</feature>
<dbReference type="InterPro" id="IPR051685">
    <property type="entry name" value="Ycf3/AcsC/BcsC/TPR_MFPF"/>
</dbReference>
<evidence type="ECO:0000256" key="4">
    <source>
        <dbReference type="SAM" id="MobiDB-lite"/>
    </source>
</evidence>
<evidence type="ECO:0000259" key="6">
    <source>
        <dbReference type="Pfam" id="PF24125"/>
    </source>
</evidence>
<dbReference type="InterPro" id="IPR019734">
    <property type="entry name" value="TPR_rpt"/>
</dbReference>
<dbReference type="EMBL" id="JBEWLZ010000001">
    <property type="protein sequence ID" value="MET1488495.1"/>
    <property type="molecule type" value="Genomic_DNA"/>
</dbReference>
<evidence type="ECO:0000256" key="1">
    <source>
        <dbReference type="ARBA" id="ARBA00022737"/>
    </source>
</evidence>
<dbReference type="PROSITE" id="PS50005">
    <property type="entry name" value="TPR"/>
    <property type="match status" value="2"/>
</dbReference>
<dbReference type="InterPro" id="IPR032710">
    <property type="entry name" value="NTF2-like_dom_sf"/>
</dbReference>
<dbReference type="PANTHER" id="PTHR44943">
    <property type="entry name" value="CELLULOSE SYNTHASE OPERON PROTEIN C"/>
    <property type="match status" value="1"/>
</dbReference>
<feature type="chain" id="PRO_5046003652" evidence="5">
    <location>
        <begin position="28"/>
        <end position="370"/>
    </location>
</feature>
<feature type="domain" description="Cds6 C-terminal" evidence="6">
    <location>
        <begin position="263"/>
        <end position="366"/>
    </location>
</feature>
<dbReference type="SUPFAM" id="SSF48452">
    <property type="entry name" value="TPR-like"/>
    <property type="match status" value="1"/>
</dbReference>
<dbReference type="InterPro" id="IPR011990">
    <property type="entry name" value="TPR-like_helical_dom_sf"/>
</dbReference>
<dbReference type="InterPro" id="IPR056203">
    <property type="entry name" value="Cds6_C"/>
</dbReference>
<evidence type="ECO:0000256" key="5">
    <source>
        <dbReference type="SAM" id="SignalP"/>
    </source>
</evidence>
<dbReference type="RefSeq" id="WP_345926662.1">
    <property type="nucleotide sequence ID" value="NZ_JBDIVF010000003.1"/>
</dbReference>
<accession>A0ABV2CKQ9</accession>